<evidence type="ECO:0000313" key="9">
    <source>
        <dbReference type="Proteomes" id="UP000223968"/>
    </source>
</evidence>
<keyword evidence="9" id="KW-1185">Reference proteome</keyword>
<feature type="binding site" evidence="6">
    <location>
        <begin position="238"/>
        <end position="241"/>
    </location>
    <ligand>
        <name>substrate</name>
    </ligand>
</feature>
<evidence type="ECO:0000259" key="7">
    <source>
        <dbReference type="Pfam" id="PF01425"/>
    </source>
</evidence>
<keyword evidence="4" id="KW-0378">Hydrolase</keyword>
<dbReference type="PIRSF" id="PIRSF001221">
    <property type="entry name" value="Amidase_fungi"/>
    <property type="match status" value="1"/>
</dbReference>
<dbReference type="OrthoDB" id="6428749at2759"/>
<dbReference type="Proteomes" id="UP000223968">
    <property type="component" value="Unassembled WGS sequence"/>
</dbReference>
<dbReference type="GO" id="GO:0004040">
    <property type="term" value="F:amidase activity"/>
    <property type="evidence" value="ECO:0007669"/>
    <property type="project" value="UniProtKB-EC"/>
</dbReference>
<feature type="active site" description="Charge relay system" evidence="5">
    <location>
        <position position="217"/>
    </location>
</feature>
<dbReference type="Pfam" id="PF01425">
    <property type="entry name" value="Amidase"/>
    <property type="match status" value="1"/>
</dbReference>
<dbReference type="Gene3D" id="3.90.1300.10">
    <property type="entry name" value="Amidase signature (AS) domain"/>
    <property type="match status" value="1"/>
</dbReference>
<dbReference type="EC" id="3.5.1.4" evidence="3"/>
<evidence type="ECO:0000256" key="1">
    <source>
        <dbReference type="ARBA" id="ARBA00001311"/>
    </source>
</evidence>
<proteinExistence type="inferred from homology"/>
<comment type="similarity">
    <text evidence="2">Belongs to the amidase family.</text>
</comment>
<feature type="binding site" evidence="6">
    <location>
        <position position="191"/>
    </location>
    <ligand>
        <name>substrate</name>
    </ligand>
</feature>
<reference evidence="8 9" key="1">
    <citation type="submission" date="2017-10" db="EMBL/GenBank/DDBJ databases">
        <title>Comparative genomics in systemic dimorphic fungi from Ajellomycetaceae.</title>
        <authorList>
            <person name="Munoz J.F."/>
            <person name="Mcewen J.G."/>
            <person name="Clay O.K."/>
            <person name="Cuomo C.A."/>
        </authorList>
    </citation>
    <scope>NUCLEOTIDE SEQUENCE [LARGE SCALE GENOMIC DNA]</scope>
    <source>
        <strain evidence="8 9">UAMH5409</strain>
    </source>
</reference>
<dbReference type="PANTHER" id="PTHR46072:SF7">
    <property type="entry name" value="AMIDASE"/>
    <property type="match status" value="1"/>
</dbReference>
<sequence>MATQSSWEDTAKAKRESVLKLIPEKWRISNSIPPASELRDVTRYIQQYLSPREIEITELDTVSLAQRTTTGQWTAAEVAEAFCHRAALAHQLVSCLHEIFFDAALEDAKQLDAYFAEHKKPVGPLHGVPISLKDQFHVKGVETTMGYVSWIGTFQGQKGDPRRLVFESEMVKELRAVGAVLHCKTSVPTTLMCGETVNNIIGYTWNPKNRHLSSGGSSGGEGALIALRGSAGGFGTDIGGSVRIPAVFNGLYGIRPSAGRIPYEGAANSMDGQNSILSVIGPLATTAGSLKLLFHSVLSQKPWLHDPLAVELPWRDELEQEALSLIKNSAADQGQLAFGIMHSDDYVQPLPPVARALRIMKDAVQKLGHKLIEWKPPSHLEALKLARAIYTLDGGADAHYQFRVSGESFIPQLAPFFGDAPRPQKNAEQIAAINVAKRAYQKLYMDYWNSTAELTGTGRPVDGLFCPAAVFPAARPCKTGYINYTSFVNVLDYTSVIVPVTLANKAVDVVGADYTPLSELDKMIHDEYDPGIYDGAHVGLQLVGRRFQEEKMIALAGYVGEAVKSTQVPN</sequence>
<name>A0A2B7Y0F4_9EURO</name>
<accession>A0A2B7Y0F4</accession>
<evidence type="ECO:0000256" key="5">
    <source>
        <dbReference type="PIRSR" id="PIRSR001221-1"/>
    </source>
</evidence>
<feature type="active site" description="Charge relay system" evidence="5">
    <location>
        <position position="133"/>
    </location>
</feature>
<evidence type="ECO:0000256" key="3">
    <source>
        <dbReference type="ARBA" id="ARBA00012922"/>
    </source>
</evidence>
<dbReference type="PROSITE" id="PS00571">
    <property type="entry name" value="AMIDASES"/>
    <property type="match status" value="1"/>
</dbReference>
<dbReference type="AlphaFoldDB" id="A0A2B7Y0F4"/>
<protein>
    <recommendedName>
        <fullName evidence="3">amidase</fullName>
        <ecNumber evidence="3">3.5.1.4</ecNumber>
    </recommendedName>
</protein>
<dbReference type="InterPro" id="IPR020556">
    <property type="entry name" value="Amidase_CS"/>
</dbReference>
<gene>
    <name evidence="8" type="ORF">AJ79_03110</name>
</gene>
<organism evidence="8 9">
    <name type="scientific">Helicocarpus griseus UAMH5409</name>
    <dbReference type="NCBI Taxonomy" id="1447875"/>
    <lineage>
        <taxon>Eukaryota</taxon>
        <taxon>Fungi</taxon>
        <taxon>Dikarya</taxon>
        <taxon>Ascomycota</taxon>
        <taxon>Pezizomycotina</taxon>
        <taxon>Eurotiomycetes</taxon>
        <taxon>Eurotiomycetidae</taxon>
        <taxon>Onygenales</taxon>
        <taxon>Ajellomycetaceae</taxon>
        <taxon>Helicocarpus</taxon>
    </lineage>
</organism>
<dbReference type="InterPro" id="IPR036928">
    <property type="entry name" value="AS_sf"/>
</dbReference>
<evidence type="ECO:0000313" key="8">
    <source>
        <dbReference type="EMBL" id="PGH14288.1"/>
    </source>
</evidence>
<evidence type="ECO:0000256" key="6">
    <source>
        <dbReference type="PIRSR" id="PIRSR001221-2"/>
    </source>
</evidence>
<comment type="caution">
    <text evidence="8">The sequence shown here is derived from an EMBL/GenBank/DDBJ whole genome shotgun (WGS) entry which is preliminary data.</text>
</comment>
<dbReference type="SUPFAM" id="SSF75304">
    <property type="entry name" value="Amidase signature (AS) enzymes"/>
    <property type="match status" value="1"/>
</dbReference>
<feature type="binding site" evidence="6">
    <location>
        <position position="217"/>
    </location>
    <ligand>
        <name>substrate</name>
    </ligand>
</feature>
<dbReference type="PANTHER" id="PTHR46072">
    <property type="entry name" value="AMIDASE-RELATED-RELATED"/>
    <property type="match status" value="1"/>
</dbReference>
<dbReference type="STRING" id="1447875.A0A2B7Y0F4"/>
<dbReference type="EMBL" id="PDNB01000036">
    <property type="protein sequence ID" value="PGH14288.1"/>
    <property type="molecule type" value="Genomic_DNA"/>
</dbReference>
<comment type="catalytic activity">
    <reaction evidence="1">
        <text>a monocarboxylic acid amide + H2O = a monocarboxylate + NH4(+)</text>
        <dbReference type="Rhea" id="RHEA:12020"/>
        <dbReference type="ChEBI" id="CHEBI:15377"/>
        <dbReference type="ChEBI" id="CHEBI:28938"/>
        <dbReference type="ChEBI" id="CHEBI:35757"/>
        <dbReference type="ChEBI" id="CHEBI:83628"/>
        <dbReference type="EC" id="3.5.1.4"/>
    </reaction>
</comment>
<evidence type="ECO:0000256" key="4">
    <source>
        <dbReference type="ARBA" id="ARBA00022801"/>
    </source>
</evidence>
<evidence type="ECO:0000256" key="2">
    <source>
        <dbReference type="ARBA" id="ARBA00009199"/>
    </source>
</evidence>
<dbReference type="InterPro" id="IPR023631">
    <property type="entry name" value="Amidase_dom"/>
</dbReference>
<feature type="active site" description="Acyl-ester intermediate" evidence="5">
    <location>
        <position position="241"/>
    </location>
</feature>
<feature type="domain" description="Amidase" evidence="7">
    <location>
        <begin position="77"/>
        <end position="551"/>
    </location>
</feature>